<dbReference type="EMBL" id="PQXO01001040">
    <property type="protein sequence ID" value="TGO81706.1"/>
    <property type="molecule type" value="Genomic_DNA"/>
</dbReference>
<dbReference type="GO" id="GO:0005634">
    <property type="term" value="C:nucleus"/>
    <property type="evidence" value="ECO:0007669"/>
    <property type="project" value="TreeGrafter"/>
</dbReference>
<dbReference type="InterPro" id="IPR000719">
    <property type="entry name" value="Prot_kinase_dom"/>
</dbReference>
<dbReference type="SUPFAM" id="SSF56112">
    <property type="entry name" value="Protein kinase-like (PK-like)"/>
    <property type="match status" value="1"/>
</dbReference>
<dbReference type="GO" id="GO:0004672">
    <property type="term" value="F:protein kinase activity"/>
    <property type="evidence" value="ECO:0007669"/>
    <property type="project" value="InterPro"/>
</dbReference>
<dbReference type="PROSITE" id="PS50011">
    <property type="entry name" value="PROTEIN_KINASE_DOM"/>
    <property type="match status" value="1"/>
</dbReference>
<evidence type="ECO:0000313" key="2">
    <source>
        <dbReference type="EMBL" id="TGO81706.1"/>
    </source>
</evidence>
<dbReference type="Proteomes" id="UP000297280">
    <property type="component" value="Unassembled WGS sequence"/>
</dbReference>
<reference evidence="2 3" key="1">
    <citation type="submission" date="2017-12" db="EMBL/GenBank/DDBJ databases">
        <title>Comparative genomics of Botrytis spp.</title>
        <authorList>
            <person name="Valero-Jimenez C.A."/>
            <person name="Tapia P."/>
            <person name="Veloso J."/>
            <person name="Silva-Moreno E."/>
            <person name="Staats M."/>
            <person name="Valdes J.H."/>
            <person name="Van Kan J.A.L."/>
        </authorList>
    </citation>
    <scope>NUCLEOTIDE SEQUENCE [LARGE SCALE GENOMIC DNA]</scope>
    <source>
        <strain evidence="2 3">MUCL3349</strain>
    </source>
</reference>
<organism evidence="2 3">
    <name type="scientific">Botrytis porri</name>
    <dbReference type="NCBI Taxonomy" id="87229"/>
    <lineage>
        <taxon>Eukaryota</taxon>
        <taxon>Fungi</taxon>
        <taxon>Dikarya</taxon>
        <taxon>Ascomycota</taxon>
        <taxon>Pezizomycotina</taxon>
        <taxon>Leotiomycetes</taxon>
        <taxon>Helotiales</taxon>
        <taxon>Sclerotiniaceae</taxon>
        <taxon>Botrytis</taxon>
    </lineage>
</organism>
<keyword evidence="3" id="KW-1185">Reference proteome</keyword>
<protein>
    <recommendedName>
        <fullName evidence="1">Protein kinase domain-containing protein</fullName>
    </recommendedName>
</protein>
<dbReference type="InterPro" id="IPR011009">
    <property type="entry name" value="Kinase-like_dom_sf"/>
</dbReference>
<dbReference type="OrthoDB" id="1668230at2759"/>
<dbReference type="STRING" id="87229.A0A4Z1K8C7"/>
<evidence type="ECO:0000313" key="3">
    <source>
        <dbReference type="Proteomes" id="UP000297280"/>
    </source>
</evidence>
<comment type="caution">
    <text evidence="2">The sequence shown here is derived from an EMBL/GenBank/DDBJ whole genome shotgun (WGS) entry which is preliminary data.</text>
</comment>
<feature type="domain" description="Protein kinase" evidence="1">
    <location>
        <begin position="15"/>
        <end position="270"/>
    </location>
</feature>
<evidence type="ECO:0000259" key="1">
    <source>
        <dbReference type="PROSITE" id="PS50011"/>
    </source>
</evidence>
<dbReference type="Pfam" id="PF00069">
    <property type="entry name" value="Pkinase"/>
    <property type="match status" value="1"/>
</dbReference>
<accession>A0A4Z1K8C7</accession>
<sequence length="270" mass="30373">MSHIEIIEVHRYYPNGIKRIIGRGGESYIGVVDESTVLKYPCIPGITSNLRVESQLLEILGNHPRIIGSKGLNNDGLRLEYAVNGDLNSYITANPATSLDQRLRWCRQAAEAVEYLHKKRVIHCDINLRNLLLDENLDLKLADFQGMHKPCDGTVLLDGLSRECTKSFLPRVHVDYADVETDLFALGSAVYFIMMEHEVFPDLDSDKDNEEIERRFRSGQFPVDMQVCSAITSKCWTQEYGSAQEVVDDIAVVQNNIAATLSCDNLRLAA</sequence>
<dbReference type="AlphaFoldDB" id="A0A4Z1K8C7"/>
<dbReference type="Gene3D" id="1.10.510.10">
    <property type="entry name" value="Transferase(Phosphotransferase) domain 1"/>
    <property type="match status" value="1"/>
</dbReference>
<gene>
    <name evidence="2" type="ORF">BPOR_1046g00040</name>
</gene>
<dbReference type="GO" id="GO:0005524">
    <property type="term" value="F:ATP binding"/>
    <property type="evidence" value="ECO:0007669"/>
    <property type="project" value="InterPro"/>
</dbReference>
<proteinExistence type="predicted"/>
<dbReference type="PANTHER" id="PTHR24345">
    <property type="entry name" value="SERINE/THREONINE-PROTEIN KINASE PLK"/>
    <property type="match status" value="1"/>
</dbReference>
<name>A0A4Z1K8C7_9HELO</name>